<dbReference type="InterPro" id="IPR006045">
    <property type="entry name" value="Cupin_1"/>
</dbReference>
<dbReference type="CDD" id="cd02245">
    <property type="entry name" value="cupin_7S_vicilin-like_C"/>
    <property type="match status" value="1"/>
</dbReference>
<dbReference type="Proteomes" id="UP000636709">
    <property type="component" value="Unassembled WGS sequence"/>
</dbReference>
<feature type="signal peptide" evidence="2">
    <location>
        <begin position="1"/>
        <end position="24"/>
    </location>
</feature>
<dbReference type="CDD" id="cd02244">
    <property type="entry name" value="cupin_7S_vicilin-like_N"/>
    <property type="match status" value="1"/>
</dbReference>
<proteinExistence type="predicted"/>
<feature type="chain" id="PRO_5032571524" description="Cupin type-1 domain-containing protein" evidence="2">
    <location>
        <begin position="25"/>
        <end position="648"/>
    </location>
</feature>
<feature type="compositionally biased region" description="Basic and acidic residues" evidence="1">
    <location>
        <begin position="340"/>
        <end position="360"/>
    </location>
</feature>
<comment type="caution">
    <text evidence="4">The sequence shown here is derived from an EMBL/GenBank/DDBJ whole genome shotgun (WGS) entry which is preliminary data.</text>
</comment>
<feature type="region of interest" description="Disordered" evidence="1">
    <location>
        <begin position="327"/>
        <end position="364"/>
    </location>
</feature>
<sequence length="648" mass="74605">MAGAIARWLALVLLVAVAAVIAAAEGNNKHEGWGRMSGRVGGQVVEKERRRVVAETEAGRVTAVDVADAAGTAYRLHFITMDPGALFLPVQLHADMVFYVHSGRGKVTYIEEESGERSSLEVERGDVYNLEQGSILYIQSYPNATRQRLRIYAIFTSEGINAEDPSTPPSIIPYNPHEKRHEDKPNWTEDIVDALLGVRDPEDFLNKKKKKDKHKHKSKDKKSKSKSFNFYSGKPDVHNCYGWSKTMTNKDLDALHGSNIGMFMVNLTTVVKPRDWFQATTFDTTSQLQMLAANPLDLQGSMMGPHWNPKATEIAIVTAGSGIVQTVCPSSNSSKSRRCSHGDKRRGPGGRGDDEGKDKSTAQCRSSVFRVKEGDVFVVPRFHPMAQMSFNNDSFVFVGFSTHMGENHPQFLAGKGSVLQAIGKEVLALSLGHKNSSVVEKLLSAQRDSTILSCVSCAEELEGKAAEEEERRRREEEEGGGGKGPGEREEEERKRREEEERERKEREEEERRKKEEEEERERKEREEEERRREEEERERKEEEERQREKEEERERKEEEARQRKEEERERREQEEEQREEEEERARREEEERQREEEERRRREEEEEGGGGRGDEPEREEEEETGDEMPYWSSKKLKHHHRFGMFRSG</sequence>
<evidence type="ECO:0000313" key="5">
    <source>
        <dbReference type="Proteomes" id="UP000636709"/>
    </source>
</evidence>
<feature type="region of interest" description="Disordered" evidence="1">
    <location>
        <begin position="205"/>
        <end position="230"/>
    </location>
</feature>
<feature type="compositionally biased region" description="Basic and acidic residues" evidence="1">
    <location>
        <begin position="485"/>
        <end position="573"/>
    </location>
</feature>
<feature type="compositionally biased region" description="Basic residues" evidence="1">
    <location>
        <begin position="634"/>
        <end position="648"/>
    </location>
</feature>
<feature type="compositionally biased region" description="Acidic residues" evidence="1">
    <location>
        <begin position="616"/>
        <end position="626"/>
    </location>
</feature>
<feature type="domain" description="Cupin type-1" evidence="3">
    <location>
        <begin position="228"/>
        <end position="439"/>
    </location>
</feature>
<dbReference type="PANTHER" id="PTHR31189:SF7">
    <property type="entry name" value="OS03G0197300 PROTEIN"/>
    <property type="match status" value="1"/>
</dbReference>
<feature type="region of interest" description="Disordered" evidence="1">
    <location>
        <begin position="463"/>
        <end position="648"/>
    </location>
</feature>
<dbReference type="SMART" id="SM00835">
    <property type="entry name" value="Cupin_1"/>
    <property type="match status" value="1"/>
</dbReference>
<dbReference type="InterPro" id="IPR011051">
    <property type="entry name" value="RmlC_Cupin_sf"/>
</dbReference>
<gene>
    <name evidence="4" type="ORF">HU200_025525</name>
</gene>
<accession>A0A835EXQ8</accession>
<name>A0A835EXQ8_9POAL</name>
<feature type="compositionally biased region" description="Basic and acidic residues" evidence="1">
    <location>
        <begin position="463"/>
        <end position="476"/>
    </location>
</feature>
<dbReference type="EMBL" id="JACEFO010001712">
    <property type="protein sequence ID" value="KAF8718053.1"/>
    <property type="molecule type" value="Genomic_DNA"/>
</dbReference>
<dbReference type="AlphaFoldDB" id="A0A835EXQ8"/>
<dbReference type="Pfam" id="PF00190">
    <property type="entry name" value="Cupin_1"/>
    <property type="match status" value="1"/>
</dbReference>
<dbReference type="SUPFAM" id="SSF51182">
    <property type="entry name" value="RmlC-like cupins"/>
    <property type="match status" value="2"/>
</dbReference>
<evidence type="ECO:0000256" key="1">
    <source>
        <dbReference type="SAM" id="MobiDB-lite"/>
    </source>
</evidence>
<evidence type="ECO:0000259" key="3">
    <source>
        <dbReference type="SMART" id="SM00835"/>
    </source>
</evidence>
<dbReference type="InterPro" id="IPR014710">
    <property type="entry name" value="RmlC-like_jellyroll"/>
</dbReference>
<protein>
    <recommendedName>
        <fullName evidence="3">Cupin type-1 domain-containing protein</fullName>
    </recommendedName>
</protein>
<organism evidence="4 5">
    <name type="scientific">Digitaria exilis</name>
    <dbReference type="NCBI Taxonomy" id="1010633"/>
    <lineage>
        <taxon>Eukaryota</taxon>
        <taxon>Viridiplantae</taxon>
        <taxon>Streptophyta</taxon>
        <taxon>Embryophyta</taxon>
        <taxon>Tracheophyta</taxon>
        <taxon>Spermatophyta</taxon>
        <taxon>Magnoliopsida</taxon>
        <taxon>Liliopsida</taxon>
        <taxon>Poales</taxon>
        <taxon>Poaceae</taxon>
        <taxon>PACMAD clade</taxon>
        <taxon>Panicoideae</taxon>
        <taxon>Panicodae</taxon>
        <taxon>Paniceae</taxon>
        <taxon>Anthephorinae</taxon>
        <taxon>Digitaria</taxon>
    </lineage>
</organism>
<feature type="compositionally biased region" description="Basic residues" evidence="1">
    <location>
        <begin position="207"/>
        <end position="225"/>
    </location>
</feature>
<evidence type="ECO:0000313" key="4">
    <source>
        <dbReference type="EMBL" id="KAF8718053.1"/>
    </source>
</evidence>
<dbReference type="OrthoDB" id="1932894at2759"/>
<reference evidence="4" key="1">
    <citation type="submission" date="2020-07" db="EMBL/GenBank/DDBJ databases">
        <title>Genome sequence and genetic diversity analysis of an under-domesticated orphan crop, white fonio (Digitaria exilis).</title>
        <authorList>
            <person name="Bennetzen J.L."/>
            <person name="Chen S."/>
            <person name="Ma X."/>
            <person name="Wang X."/>
            <person name="Yssel A.E.J."/>
            <person name="Chaluvadi S.R."/>
            <person name="Johnson M."/>
            <person name="Gangashetty P."/>
            <person name="Hamidou F."/>
            <person name="Sanogo M.D."/>
            <person name="Zwaenepoel A."/>
            <person name="Wallace J."/>
            <person name="Van De Peer Y."/>
            <person name="Van Deynze A."/>
        </authorList>
    </citation>
    <scope>NUCLEOTIDE SEQUENCE</scope>
    <source>
        <tissue evidence="4">Leaves</tissue>
    </source>
</reference>
<dbReference type="InterPro" id="IPR050253">
    <property type="entry name" value="Seed_Storage-Functional"/>
</dbReference>
<feature type="compositionally biased region" description="Basic and acidic residues" evidence="1">
    <location>
        <begin position="583"/>
        <end position="603"/>
    </location>
</feature>
<keyword evidence="5" id="KW-1185">Reference proteome</keyword>
<dbReference type="Gene3D" id="2.60.120.10">
    <property type="entry name" value="Jelly Rolls"/>
    <property type="match status" value="2"/>
</dbReference>
<evidence type="ECO:0000256" key="2">
    <source>
        <dbReference type="SAM" id="SignalP"/>
    </source>
</evidence>
<keyword evidence="2" id="KW-0732">Signal</keyword>
<dbReference type="PANTHER" id="PTHR31189">
    <property type="entry name" value="OS03G0336100 PROTEIN-RELATED"/>
    <property type="match status" value="1"/>
</dbReference>